<comment type="caution">
    <text evidence="4">The sequence shown here is derived from an EMBL/GenBank/DDBJ whole genome shotgun (WGS) entry which is preliminary data.</text>
</comment>
<feature type="coiled-coil region" evidence="1">
    <location>
        <begin position="550"/>
        <end position="577"/>
    </location>
</feature>
<dbReference type="SUPFAM" id="SSF52540">
    <property type="entry name" value="P-loop containing nucleoside triphosphate hydrolases"/>
    <property type="match status" value="1"/>
</dbReference>
<protein>
    <recommendedName>
        <fullName evidence="3">YhaN AAA domain-containing protein</fullName>
    </recommendedName>
</protein>
<evidence type="ECO:0000313" key="4">
    <source>
        <dbReference type="EMBL" id="KRM62220.1"/>
    </source>
</evidence>
<dbReference type="PATRIC" id="fig|1423813.3.peg.6"/>
<evidence type="ECO:0000256" key="2">
    <source>
        <dbReference type="SAM" id="Phobius"/>
    </source>
</evidence>
<keyword evidence="5" id="KW-1185">Reference proteome</keyword>
<feature type="domain" description="YhaN AAA" evidence="3">
    <location>
        <begin position="10"/>
        <end position="210"/>
    </location>
</feature>
<feature type="transmembrane region" description="Helical" evidence="2">
    <location>
        <begin position="403"/>
        <end position="424"/>
    </location>
</feature>
<feature type="coiled-coil region" evidence="1">
    <location>
        <begin position="631"/>
        <end position="695"/>
    </location>
</feature>
<dbReference type="Pfam" id="PF13514">
    <property type="entry name" value="AAA_27"/>
    <property type="match status" value="1"/>
</dbReference>
<organism evidence="4 5">
    <name type="scientific">Paucilactobacillus vaccinostercus DSM 20634</name>
    <dbReference type="NCBI Taxonomy" id="1423813"/>
    <lineage>
        <taxon>Bacteria</taxon>
        <taxon>Bacillati</taxon>
        <taxon>Bacillota</taxon>
        <taxon>Bacilli</taxon>
        <taxon>Lactobacillales</taxon>
        <taxon>Lactobacillaceae</taxon>
        <taxon>Paucilactobacillus</taxon>
    </lineage>
</organism>
<keyword evidence="1" id="KW-0175">Coiled coil</keyword>
<dbReference type="PANTHER" id="PTHR41259">
    <property type="entry name" value="DOUBLE-STRAND BREAK REPAIR RAD50 ATPASE, PUTATIVE-RELATED"/>
    <property type="match status" value="1"/>
</dbReference>
<dbReference type="PANTHER" id="PTHR41259:SF1">
    <property type="entry name" value="DOUBLE-STRAND BREAK REPAIR RAD50 ATPASE, PUTATIVE-RELATED"/>
    <property type="match status" value="1"/>
</dbReference>
<reference evidence="4 5" key="1">
    <citation type="journal article" date="2015" name="Genome Announc.">
        <title>Expanding the biotechnology potential of lactobacilli through comparative genomics of 213 strains and associated genera.</title>
        <authorList>
            <person name="Sun Z."/>
            <person name="Harris H.M."/>
            <person name="McCann A."/>
            <person name="Guo C."/>
            <person name="Argimon S."/>
            <person name="Zhang W."/>
            <person name="Yang X."/>
            <person name="Jeffery I.B."/>
            <person name="Cooney J.C."/>
            <person name="Kagawa T.F."/>
            <person name="Liu W."/>
            <person name="Song Y."/>
            <person name="Salvetti E."/>
            <person name="Wrobel A."/>
            <person name="Rasinkangas P."/>
            <person name="Parkhill J."/>
            <person name="Rea M.C."/>
            <person name="O'Sullivan O."/>
            <person name="Ritari J."/>
            <person name="Douillard F.P."/>
            <person name="Paul Ross R."/>
            <person name="Yang R."/>
            <person name="Briner A.E."/>
            <person name="Felis G.E."/>
            <person name="de Vos W.M."/>
            <person name="Barrangou R."/>
            <person name="Klaenhammer T.R."/>
            <person name="Caufield P.W."/>
            <person name="Cui Y."/>
            <person name="Zhang H."/>
            <person name="O'Toole P.W."/>
        </authorList>
    </citation>
    <scope>NUCLEOTIDE SEQUENCE [LARGE SCALE GENOMIC DNA]</scope>
    <source>
        <strain evidence="4 5">DSM 20634</strain>
    </source>
</reference>
<evidence type="ECO:0000313" key="5">
    <source>
        <dbReference type="Proteomes" id="UP000051733"/>
    </source>
</evidence>
<gene>
    <name evidence="4" type="ORF">FC26_GL000006</name>
</gene>
<evidence type="ECO:0000259" key="3">
    <source>
        <dbReference type="Pfam" id="PF13514"/>
    </source>
</evidence>
<dbReference type="Gene3D" id="3.40.50.300">
    <property type="entry name" value="P-loop containing nucleotide triphosphate hydrolases"/>
    <property type="match status" value="2"/>
</dbReference>
<dbReference type="InterPro" id="IPR027417">
    <property type="entry name" value="P-loop_NTPase"/>
</dbReference>
<name>A0A0R2AH73_9LACO</name>
<feature type="coiled-coil region" evidence="1">
    <location>
        <begin position="481"/>
        <end position="508"/>
    </location>
</feature>
<dbReference type="EMBL" id="AYYY01000007">
    <property type="protein sequence ID" value="KRM62220.1"/>
    <property type="molecule type" value="Genomic_DNA"/>
</dbReference>
<dbReference type="STRING" id="1423813.FC26_GL000006"/>
<keyword evidence="2" id="KW-0812">Transmembrane</keyword>
<keyword evidence="2" id="KW-1133">Transmembrane helix</keyword>
<keyword evidence="2" id="KW-0472">Membrane</keyword>
<evidence type="ECO:0000256" key="1">
    <source>
        <dbReference type="SAM" id="Coils"/>
    </source>
</evidence>
<accession>A0A0R2AH73</accession>
<dbReference type="Proteomes" id="UP000051733">
    <property type="component" value="Unassembled WGS sequence"/>
</dbReference>
<proteinExistence type="predicted"/>
<dbReference type="InterPro" id="IPR038734">
    <property type="entry name" value="YhaN_AAA"/>
</dbReference>
<dbReference type="AlphaFoldDB" id="A0A0R2AH73"/>
<sequence length="845" mass="98467">MEKNRRDFEMKIKQIHIDGFGKWQNRDFNLASSITIFLGDNEAGKSTLAKFIESILFGFANGHQPYEQYLPKNGGQYGGFLVVEHRNRRYVLRRTQGKNGGLLTITDESGKRMPNHFLKMMLGEVDQGLFHAIYRIDTQELSQIFALSKNDFQNQLQHFGAVNSDRWLEKLTDLDKEADSLYKVRGRNPVINQKLEQYHDLNEQIDQQSEKYTHYRHLLDDVRQSDRQIQEIQQQLPQKRNDWHDAQDLLRLWPTYQRLQSIDTEKSSTLSNNDVAVIQSLRAKQDEYHRQLTDVNARLGVIDAESSLTDQQDFYFQNLDRFTKLKDDGTTLTLHLNQYDQLVSQLQSWQQERRELLQRYPDSHLPSALSYSEENRLQRLIDDRQHGDQSRTKRQQTTPKRPLLLIILSVIGVLLLVTGSAWLMKLLGLILMGCAAAIWYQEQSSGGTLHNAVQGTSDEALRHFGIEHGFNQFPQSQWLRMQGDLRRLEELNRQIQQITTQIKTIDNQTTQYREHVQFSAEVIDVQQSPQALIKHINMFIDRQQGARDVWQRQRQQKRLLEDQAQQLSDKLNEVIQKKATLYHRYDVQDDHEFDQYYDSALRSIANEERSQVLGSQLTDKQISALKMVNSNDDLRQRVTSLANDVKHLEVSLQTLQQNQTAAQLEIKQLSENGTLTMLRQQRADLQTEILELVRDWLTHKLSYHWINRALQLASADRFPKIIQQAQKYFETLTNHRYTKIEFENDRISVIAQDRSAFQVGELSQGTAQQLYVALKLSFVTSISNQNGIQLPVLIDDGFVDFDADRRANVLQLLELLGEKQQVIYLTTDRQTLQYSNGTVVNLNQM</sequence>
<feature type="coiled-coil region" evidence="1">
    <location>
        <begin position="191"/>
        <end position="242"/>
    </location>
</feature>
<dbReference type="OrthoDB" id="9764467at2"/>